<evidence type="ECO:0000259" key="2">
    <source>
        <dbReference type="Pfam" id="PF13400"/>
    </source>
</evidence>
<dbReference type="STRING" id="1470563.SAMN05444000_10851"/>
<dbReference type="EMBL" id="FQZQ01000008">
    <property type="protein sequence ID" value="SHJ39557.1"/>
    <property type="molecule type" value="Genomic_DNA"/>
</dbReference>
<gene>
    <name evidence="3" type="ORF">SAMN05444000_10851</name>
</gene>
<dbReference type="InterPro" id="IPR036465">
    <property type="entry name" value="vWFA_dom_sf"/>
</dbReference>
<feature type="domain" description="Putative Flp pilus-assembly TadG-like N-terminal" evidence="2">
    <location>
        <begin position="33"/>
        <end position="78"/>
    </location>
</feature>
<accession>A0A1M6IYV8</accession>
<dbReference type="Proteomes" id="UP000183982">
    <property type="component" value="Unassembled WGS sequence"/>
</dbReference>
<feature type="transmembrane region" description="Helical" evidence="1">
    <location>
        <begin position="34"/>
        <end position="57"/>
    </location>
</feature>
<keyword evidence="1" id="KW-0812">Transmembrane</keyword>
<dbReference type="Pfam" id="PF13400">
    <property type="entry name" value="Tad"/>
    <property type="match status" value="1"/>
</dbReference>
<evidence type="ECO:0000313" key="3">
    <source>
        <dbReference type="EMBL" id="SHJ39557.1"/>
    </source>
</evidence>
<keyword evidence="1" id="KW-1133">Transmembrane helix</keyword>
<evidence type="ECO:0000313" key="4">
    <source>
        <dbReference type="Proteomes" id="UP000183982"/>
    </source>
</evidence>
<dbReference type="InterPro" id="IPR028087">
    <property type="entry name" value="Tad_N"/>
</dbReference>
<evidence type="ECO:0000256" key="1">
    <source>
        <dbReference type="SAM" id="Phobius"/>
    </source>
</evidence>
<keyword evidence="4" id="KW-1185">Reference proteome</keyword>
<proteinExistence type="predicted"/>
<reference evidence="4" key="1">
    <citation type="submission" date="2016-11" db="EMBL/GenBank/DDBJ databases">
        <authorList>
            <person name="Varghese N."/>
            <person name="Submissions S."/>
        </authorList>
    </citation>
    <scope>NUCLEOTIDE SEQUENCE [LARGE SCALE GENOMIC DNA]</scope>
    <source>
        <strain evidence="4">DSM 100564</strain>
    </source>
</reference>
<dbReference type="SUPFAM" id="SSF53300">
    <property type="entry name" value="vWA-like"/>
    <property type="match status" value="1"/>
</dbReference>
<keyword evidence="1" id="KW-0472">Membrane</keyword>
<dbReference type="Gene3D" id="3.40.50.410">
    <property type="entry name" value="von Willebrand factor, type A domain"/>
    <property type="match status" value="1"/>
</dbReference>
<sequence length="546" mass="60310">MPLFRKDLTGKMQQSLRAYRRGWLRNFASDESGAIVGFAVFLFLIIVMIGGIGIDIMRSEMKRTRLQHTIDRSILAAADLEQERAPRDVVQDYFNKSQMEEYLASVEIEDGINMRRVQASASRPVSTNFMKMFGIDTLSVSASGIAEESIGAVEISLILDISGSMGSYGRLGHLKTAANQFVSDVLSEADLGSVSISIIPYATQVNAGEELLDQYNISTEHNYSHCVDFVADQFSKSDIDLTDPLDRTGHFDPWSYSEGTISSPVCPVRASSAILPFQNNISTLQAYINGMSAGGNTSIDMGMKWGVALLDPSSRIAIGGLIDQGLVSGDFSNRPVEYSNTDVLKIAIVMSDGYNTDQYMLNPSLREGNSDVWYNAEEGKYSVYHSNGTPMYYWPHDDSWNDHPYGNGTHQACSTDSNGIENCATQTEDGTAVRLTYPELFNQVSLKWNAEYNYEFTSSAWADWVTSAFSKLETAAKNQFTNHICDAAKDEGIFVYSIGFEAPRQGKRVLERCASTPNHFFEADGAEIGDAFDAISVSIRQLKLTQ</sequence>
<dbReference type="AlphaFoldDB" id="A0A1M6IYV8"/>
<name>A0A1M6IYV8_9RHOB</name>
<dbReference type="OrthoDB" id="7522752at2"/>
<protein>
    <submittedName>
        <fullName evidence="3">Flp pilus assembly protein TadG</fullName>
    </submittedName>
</protein>
<dbReference type="RefSeq" id="WP_083599285.1">
    <property type="nucleotide sequence ID" value="NZ_FQZQ01000008.1"/>
</dbReference>
<organism evidence="3 4">
    <name type="scientific">Shimia gijangensis</name>
    <dbReference type="NCBI Taxonomy" id="1470563"/>
    <lineage>
        <taxon>Bacteria</taxon>
        <taxon>Pseudomonadati</taxon>
        <taxon>Pseudomonadota</taxon>
        <taxon>Alphaproteobacteria</taxon>
        <taxon>Rhodobacterales</taxon>
        <taxon>Roseobacteraceae</taxon>
    </lineage>
</organism>